<evidence type="ECO:0000313" key="5">
    <source>
        <dbReference type="Proteomes" id="UP000245207"/>
    </source>
</evidence>
<keyword evidence="2" id="KW-0806">Transcription termination</keyword>
<keyword evidence="3" id="KW-0809">Transit peptide</keyword>
<name>A0A2U1KG97_ARTAN</name>
<dbReference type="PANTHER" id="PTHR13068:SF231">
    <property type="entry name" value="TRANSCRIPTION TERMINATION FACTOR MTERF2, CHLOROPLASTIC-LIKE"/>
    <property type="match status" value="1"/>
</dbReference>
<protein>
    <submittedName>
        <fullName evidence="4">Mitochodrial transcription termination factor</fullName>
    </submittedName>
</protein>
<dbReference type="EMBL" id="PKPP01019342">
    <property type="protein sequence ID" value="PWA35806.1"/>
    <property type="molecule type" value="Genomic_DNA"/>
</dbReference>
<dbReference type="OrthoDB" id="637682at2759"/>
<comment type="caution">
    <text evidence="4">The sequence shown here is derived from an EMBL/GenBank/DDBJ whole genome shotgun (WGS) entry which is preliminary data.</text>
</comment>
<dbReference type="SMART" id="SM00733">
    <property type="entry name" value="Mterf"/>
    <property type="match status" value="5"/>
</dbReference>
<dbReference type="InterPro" id="IPR038538">
    <property type="entry name" value="MTERF_sf"/>
</dbReference>
<dbReference type="Proteomes" id="UP000245207">
    <property type="component" value="Unassembled WGS sequence"/>
</dbReference>
<comment type="similarity">
    <text evidence="1">Belongs to the mTERF family.</text>
</comment>
<evidence type="ECO:0000256" key="2">
    <source>
        <dbReference type="ARBA" id="ARBA00022472"/>
    </source>
</evidence>
<dbReference type="GO" id="GO:0003676">
    <property type="term" value="F:nucleic acid binding"/>
    <property type="evidence" value="ECO:0007669"/>
    <property type="project" value="InterPro"/>
</dbReference>
<reference evidence="4 5" key="1">
    <citation type="journal article" date="2018" name="Mol. Plant">
        <title>The genome of Artemisia annua provides insight into the evolution of Asteraceae family and artemisinin biosynthesis.</title>
        <authorList>
            <person name="Shen Q."/>
            <person name="Zhang L."/>
            <person name="Liao Z."/>
            <person name="Wang S."/>
            <person name="Yan T."/>
            <person name="Shi P."/>
            <person name="Liu M."/>
            <person name="Fu X."/>
            <person name="Pan Q."/>
            <person name="Wang Y."/>
            <person name="Lv Z."/>
            <person name="Lu X."/>
            <person name="Zhang F."/>
            <person name="Jiang W."/>
            <person name="Ma Y."/>
            <person name="Chen M."/>
            <person name="Hao X."/>
            <person name="Li L."/>
            <person name="Tang Y."/>
            <person name="Lv G."/>
            <person name="Zhou Y."/>
            <person name="Sun X."/>
            <person name="Brodelius P.E."/>
            <person name="Rose J.K.C."/>
            <person name="Tang K."/>
        </authorList>
    </citation>
    <scope>NUCLEOTIDE SEQUENCE [LARGE SCALE GENOMIC DNA]</scope>
    <source>
        <strain evidence="5">cv. Huhao1</strain>
        <tissue evidence="4">Leaf</tissue>
    </source>
</reference>
<dbReference type="Pfam" id="PF02536">
    <property type="entry name" value="mTERF"/>
    <property type="match status" value="1"/>
</dbReference>
<proteinExistence type="inferred from homology"/>
<dbReference type="AlphaFoldDB" id="A0A2U1KG97"/>
<evidence type="ECO:0000256" key="1">
    <source>
        <dbReference type="ARBA" id="ARBA00007692"/>
    </source>
</evidence>
<dbReference type="Gene3D" id="1.25.70.10">
    <property type="entry name" value="Transcription termination factor 3, mitochondrial"/>
    <property type="match status" value="1"/>
</dbReference>
<gene>
    <name evidence="4" type="ORF">CTI12_AA606080</name>
</gene>
<dbReference type="GO" id="GO:0006353">
    <property type="term" value="P:DNA-templated transcription termination"/>
    <property type="evidence" value="ECO:0007669"/>
    <property type="project" value="UniProtKB-KW"/>
</dbReference>
<keyword evidence="5" id="KW-1185">Reference proteome</keyword>
<accession>A0A2U1KG97</accession>
<dbReference type="InterPro" id="IPR003690">
    <property type="entry name" value="MTERF"/>
</dbReference>
<evidence type="ECO:0000313" key="4">
    <source>
        <dbReference type="EMBL" id="PWA35806.1"/>
    </source>
</evidence>
<organism evidence="4 5">
    <name type="scientific">Artemisia annua</name>
    <name type="common">Sweet wormwood</name>
    <dbReference type="NCBI Taxonomy" id="35608"/>
    <lineage>
        <taxon>Eukaryota</taxon>
        <taxon>Viridiplantae</taxon>
        <taxon>Streptophyta</taxon>
        <taxon>Embryophyta</taxon>
        <taxon>Tracheophyta</taxon>
        <taxon>Spermatophyta</taxon>
        <taxon>Magnoliopsida</taxon>
        <taxon>eudicotyledons</taxon>
        <taxon>Gunneridae</taxon>
        <taxon>Pentapetalae</taxon>
        <taxon>asterids</taxon>
        <taxon>campanulids</taxon>
        <taxon>Asterales</taxon>
        <taxon>Asteraceae</taxon>
        <taxon>Asteroideae</taxon>
        <taxon>Anthemideae</taxon>
        <taxon>Artemisiinae</taxon>
        <taxon>Artemisia</taxon>
    </lineage>
</organism>
<keyword evidence="2" id="KW-0804">Transcription</keyword>
<keyword evidence="2" id="KW-0805">Transcription regulation</keyword>
<sequence>MYIFILYRIMLVLRNRHPLNHLFFISSHHFCTSISSSNPNEAPKPHLSFLVNFLINSVGFTEEAATITSSKVPSLKSTKNPELVINILKQYHLDNTHIRDIIFFAPKILSCRPCKTLEPKVKFFKGHGFSGSDFVQLMKANPGVLNVGLHTRIIPLVNFLRRFIASDEEVFEFIRKTKWLFYPSHNFKRLSDNVLTLQNRGLSNEQIATFISRRFSGAFLRTKDFECRLVWIVNELGIPENSRMFVYAVYAILRLDKSIVEKKFDVLREYNWSEDDIATFGRVNPFNLVLSEAKIRAGLDFFMKELGYTPSYLVTHHSMLRSSLEKTVKPRYKVLEILKENKLVSSKPSLAAVVAYSESLFLKFVKRHENELPGLAESYISSVQKTKGKYSTSYLV</sequence>
<dbReference type="STRING" id="35608.A0A2U1KG97"/>
<evidence type="ECO:0000256" key="3">
    <source>
        <dbReference type="ARBA" id="ARBA00022946"/>
    </source>
</evidence>
<dbReference type="PANTHER" id="PTHR13068">
    <property type="entry name" value="CGI-12 PROTEIN-RELATED"/>
    <property type="match status" value="1"/>
</dbReference>